<gene>
    <name evidence="1" type="ORF">CSC94_12735</name>
</gene>
<reference evidence="1 2" key="1">
    <citation type="submission" date="2017-10" db="EMBL/GenBank/DDBJ databases">
        <title>Sedimentibacterium mangrovi gen. nov., sp. nov., a novel member of family Phyllobacteriacea isolated from mangrove sediment.</title>
        <authorList>
            <person name="Liao H."/>
            <person name="Tian Y."/>
        </authorList>
    </citation>
    <scope>NUCLEOTIDE SEQUENCE [LARGE SCALE GENOMIC DNA]</scope>
    <source>
        <strain evidence="1 2">X9-2-2</strain>
    </source>
</reference>
<evidence type="ECO:0008006" key="3">
    <source>
        <dbReference type="Google" id="ProtNLM"/>
    </source>
</evidence>
<accession>A0A2G1QM51</accession>
<proteinExistence type="predicted"/>
<evidence type="ECO:0000313" key="2">
    <source>
        <dbReference type="Proteomes" id="UP000221168"/>
    </source>
</evidence>
<name>A0A2G1QM51_9HYPH</name>
<dbReference type="OrthoDB" id="8163165at2"/>
<dbReference type="RefSeq" id="WP_099306735.1">
    <property type="nucleotide sequence ID" value="NZ_PDVP01000007.1"/>
</dbReference>
<comment type="caution">
    <text evidence="1">The sequence shown here is derived from an EMBL/GenBank/DDBJ whole genome shotgun (WGS) entry which is preliminary data.</text>
</comment>
<dbReference type="Pfam" id="PF11681">
    <property type="entry name" value="Phage_Tube_PhiTE"/>
    <property type="match status" value="1"/>
</dbReference>
<evidence type="ECO:0000313" key="1">
    <source>
        <dbReference type="EMBL" id="PHP66549.1"/>
    </source>
</evidence>
<dbReference type="InterPro" id="IPR021695">
    <property type="entry name" value="Phage_KPP10_Orf10"/>
</dbReference>
<keyword evidence="2" id="KW-1185">Reference proteome</keyword>
<dbReference type="Proteomes" id="UP000221168">
    <property type="component" value="Unassembled WGS sequence"/>
</dbReference>
<sequence>MADITTYSAKSVQVSLDGRDVRGLWDGDDVVMVERSSDRGTPVVGADGSTIFSTSADESAVITLKLQHTSPAHAYLRSLERAMTAGRTRKFPVSIRDTESGEGGSAAECVIQSVPSVNSGSANASEREWKLFAGRWAWSEVEYEA</sequence>
<protein>
    <recommendedName>
        <fullName evidence="3">DUF3277 domain-containing protein</fullName>
    </recommendedName>
</protein>
<dbReference type="EMBL" id="PDVP01000007">
    <property type="protein sequence ID" value="PHP66549.1"/>
    <property type="molecule type" value="Genomic_DNA"/>
</dbReference>
<organism evidence="1 2">
    <name type="scientific">Zhengella mangrovi</name>
    <dbReference type="NCBI Taxonomy" id="1982044"/>
    <lineage>
        <taxon>Bacteria</taxon>
        <taxon>Pseudomonadati</taxon>
        <taxon>Pseudomonadota</taxon>
        <taxon>Alphaproteobacteria</taxon>
        <taxon>Hyphomicrobiales</taxon>
        <taxon>Notoacmeibacteraceae</taxon>
        <taxon>Zhengella</taxon>
    </lineage>
</organism>
<dbReference type="NCBIfam" id="NF047581">
    <property type="entry name" value="gp105_phage_fam"/>
    <property type="match status" value="1"/>
</dbReference>
<dbReference type="AlphaFoldDB" id="A0A2G1QM51"/>